<dbReference type="AlphaFoldDB" id="A0A2W2FGP8"/>
<evidence type="ECO:0000313" key="2">
    <source>
        <dbReference type="EMBL" id="PZG36426.1"/>
    </source>
</evidence>
<keyword evidence="1" id="KW-0732">Signal</keyword>
<feature type="chain" id="PRO_5015908175" evidence="1">
    <location>
        <begin position="29"/>
        <end position="62"/>
    </location>
</feature>
<evidence type="ECO:0000313" key="3">
    <source>
        <dbReference type="Proteomes" id="UP000248544"/>
    </source>
</evidence>
<dbReference type="RefSeq" id="WP_233508207.1">
    <property type="nucleotide sequence ID" value="NZ_POUA01000257.1"/>
</dbReference>
<protein>
    <submittedName>
        <fullName evidence="2">Uncharacterized protein</fullName>
    </submittedName>
</protein>
<gene>
    <name evidence="2" type="ORF">C1I98_26685</name>
</gene>
<dbReference type="EMBL" id="POUA01000257">
    <property type="protein sequence ID" value="PZG36426.1"/>
    <property type="molecule type" value="Genomic_DNA"/>
</dbReference>
<organism evidence="2 3">
    <name type="scientific">Spongiactinospora gelatinilytica</name>
    <dbReference type="NCBI Taxonomy" id="2666298"/>
    <lineage>
        <taxon>Bacteria</taxon>
        <taxon>Bacillati</taxon>
        <taxon>Actinomycetota</taxon>
        <taxon>Actinomycetes</taxon>
        <taxon>Streptosporangiales</taxon>
        <taxon>Streptosporangiaceae</taxon>
        <taxon>Spongiactinospora</taxon>
    </lineage>
</organism>
<proteinExistence type="predicted"/>
<feature type="signal peptide" evidence="1">
    <location>
        <begin position="1"/>
        <end position="28"/>
    </location>
</feature>
<evidence type="ECO:0000256" key="1">
    <source>
        <dbReference type="SAM" id="SignalP"/>
    </source>
</evidence>
<comment type="caution">
    <text evidence="2">The sequence shown here is derived from an EMBL/GenBank/DDBJ whole genome shotgun (WGS) entry which is preliminary data.</text>
</comment>
<keyword evidence="3" id="KW-1185">Reference proteome</keyword>
<reference evidence="2 3" key="1">
    <citation type="submission" date="2018-01" db="EMBL/GenBank/DDBJ databases">
        <title>Draft genome sequence of Sphaerisporangium sp. 7K107.</title>
        <authorList>
            <person name="Sahin N."/>
            <person name="Saygin H."/>
            <person name="Ay H."/>
        </authorList>
    </citation>
    <scope>NUCLEOTIDE SEQUENCE [LARGE SCALE GENOMIC DNA]</scope>
    <source>
        <strain evidence="2 3">7K107</strain>
    </source>
</reference>
<sequence length="62" mass="6115">MIPRALSLPLIAAAAIGTALFSAPAASATTTLVDTYTCDNVMKSDIGDGWAGWGNCVGSAGA</sequence>
<feature type="non-terminal residue" evidence="2">
    <location>
        <position position="62"/>
    </location>
</feature>
<name>A0A2W2FGP8_9ACTN</name>
<dbReference type="Proteomes" id="UP000248544">
    <property type="component" value="Unassembled WGS sequence"/>
</dbReference>
<accession>A0A2W2FGP8</accession>